<dbReference type="EMBL" id="CP042914">
    <property type="protein sequence ID" value="QEG39527.1"/>
    <property type="molecule type" value="Genomic_DNA"/>
</dbReference>
<evidence type="ECO:0000313" key="5">
    <source>
        <dbReference type="Proteomes" id="UP000325286"/>
    </source>
</evidence>
<dbReference type="InterPro" id="IPR028087">
    <property type="entry name" value="Tad_N"/>
</dbReference>
<evidence type="ECO:0000259" key="3">
    <source>
        <dbReference type="Pfam" id="PF13400"/>
    </source>
</evidence>
<dbReference type="KEGG" id="rul:UC8_15220"/>
<proteinExistence type="predicted"/>
<accession>A0A5B9QK89</accession>
<dbReference type="Pfam" id="PF09977">
    <property type="entry name" value="Tad_C"/>
    <property type="match status" value="1"/>
</dbReference>
<dbReference type="InterPro" id="IPR018705">
    <property type="entry name" value="DUF2134_membrane"/>
</dbReference>
<keyword evidence="5" id="KW-1185">Reference proteome</keyword>
<feature type="transmembrane region" description="Helical" evidence="1">
    <location>
        <begin position="21"/>
        <end position="40"/>
    </location>
</feature>
<evidence type="ECO:0000259" key="2">
    <source>
        <dbReference type="Pfam" id="PF09977"/>
    </source>
</evidence>
<dbReference type="Proteomes" id="UP000325286">
    <property type="component" value="Chromosome"/>
</dbReference>
<evidence type="ECO:0000256" key="1">
    <source>
        <dbReference type="SAM" id="Phobius"/>
    </source>
</evidence>
<dbReference type="OrthoDB" id="244027at2"/>
<feature type="domain" description="Putative Flp pilus-assembly TadG-like N-terminal" evidence="3">
    <location>
        <begin position="19"/>
        <end position="63"/>
    </location>
</feature>
<feature type="domain" description="DUF2134" evidence="2">
    <location>
        <begin position="76"/>
        <end position="167"/>
    </location>
</feature>
<keyword evidence="1" id="KW-1133">Transmembrane helix</keyword>
<evidence type="ECO:0008006" key="6">
    <source>
        <dbReference type="Google" id="ProtNLM"/>
    </source>
</evidence>
<name>A0A5B9QK89_9BACT</name>
<reference evidence="4 5" key="1">
    <citation type="submission" date="2019-08" db="EMBL/GenBank/DDBJ databases">
        <title>Deep-cultivation of Planctomycetes and their phenomic and genomic characterization uncovers novel biology.</title>
        <authorList>
            <person name="Wiegand S."/>
            <person name="Jogler M."/>
            <person name="Boedeker C."/>
            <person name="Pinto D."/>
            <person name="Vollmers J."/>
            <person name="Rivas-Marin E."/>
            <person name="Kohn T."/>
            <person name="Peeters S.H."/>
            <person name="Heuer A."/>
            <person name="Rast P."/>
            <person name="Oberbeckmann S."/>
            <person name="Bunk B."/>
            <person name="Jeske O."/>
            <person name="Meyerdierks A."/>
            <person name="Storesund J.E."/>
            <person name="Kallscheuer N."/>
            <person name="Luecker S."/>
            <person name="Lage O.M."/>
            <person name="Pohl T."/>
            <person name="Merkel B.J."/>
            <person name="Hornburger P."/>
            <person name="Mueller R.-W."/>
            <person name="Bruemmer F."/>
            <person name="Labrenz M."/>
            <person name="Spormann A.M."/>
            <person name="Op den Camp H."/>
            <person name="Overmann J."/>
            <person name="Amann R."/>
            <person name="Jetten M.S.M."/>
            <person name="Mascher T."/>
            <person name="Medema M.H."/>
            <person name="Devos D.P."/>
            <person name="Kaster A.-K."/>
            <person name="Ovreas L."/>
            <person name="Rohde M."/>
            <person name="Galperin M.Y."/>
            <person name="Jogler C."/>
        </authorList>
    </citation>
    <scope>NUCLEOTIDE SEQUENCE [LARGE SCALE GENOMIC DNA]</scope>
    <source>
        <strain evidence="4 5">UC8</strain>
    </source>
</reference>
<gene>
    <name evidence="4" type="ORF">UC8_15220</name>
</gene>
<dbReference type="Pfam" id="PF13400">
    <property type="entry name" value="Tad"/>
    <property type="match status" value="1"/>
</dbReference>
<dbReference type="RefSeq" id="WP_068136921.1">
    <property type="nucleotide sequence ID" value="NZ_CP042914.1"/>
</dbReference>
<protein>
    <recommendedName>
        <fullName evidence="6">Flp pilus-assembly TadG-like N-terminal domain-containing protein</fullName>
    </recommendedName>
</protein>
<keyword evidence="1" id="KW-0472">Membrane</keyword>
<dbReference type="AlphaFoldDB" id="A0A5B9QK89"/>
<sequence length="380" mass="41060">MFSTHTPPSLRRRKHRRRGSVAVLSIFMIFAMVVILGLTVDLRHIHNGQEELTRCSDAAALAGCWELFDVQQSGADSSTWPAASLAEAQRFATPNTVGGTGIDVNGEDYTIGRYDFATQTFDTLDPTTFNAVRVHLRRQSASNGELPLFFSGVLGRESQPLEATSTAAMLNSISGFYSPQDDATTLDILPFALDLETWEAVLAGTTGDNLSYQGSVRNSSNGLHECNLYPQGTGSPGNRGTVDIGGANNSTNDLSRQIVHGISKQDLEDLGKPLVLDTHGELLLNGDTGISAGVKDELASIIGQTRVIPIFREVNGNGNNAYYTIVKFAGVRILEVKLTGRMSGKKVIIEPAPMLVRNVRISTEGESHSDYVYTPVMLVN</sequence>
<organism evidence="4 5">
    <name type="scientific">Roseimaritima ulvae</name>
    <dbReference type="NCBI Taxonomy" id="980254"/>
    <lineage>
        <taxon>Bacteria</taxon>
        <taxon>Pseudomonadati</taxon>
        <taxon>Planctomycetota</taxon>
        <taxon>Planctomycetia</taxon>
        <taxon>Pirellulales</taxon>
        <taxon>Pirellulaceae</taxon>
        <taxon>Roseimaritima</taxon>
    </lineage>
</organism>
<evidence type="ECO:0000313" key="4">
    <source>
        <dbReference type="EMBL" id="QEG39527.1"/>
    </source>
</evidence>
<keyword evidence="1" id="KW-0812">Transmembrane</keyword>